<feature type="transmembrane region" description="Helical" evidence="6">
    <location>
        <begin position="12"/>
        <end position="33"/>
    </location>
</feature>
<dbReference type="Gene3D" id="1.20.1250.20">
    <property type="entry name" value="MFS general substrate transporter like domains"/>
    <property type="match status" value="2"/>
</dbReference>
<keyword evidence="3 6" id="KW-1133">Transmembrane helix</keyword>
<evidence type="ECO:0000256" key="1">
    <source>
        <dbReference type="ARBA" id="ARBA00004141"/>
    </source>
</evidence>
<dbReference type="Proteomes" id="UP000237822">
    <property type="component" value="Unassembled WGS sequence"/>
</dbReference>
<feature type="transmembrane region" description="Helical" evidence="6">
    <location>
        <begin position="325"/>
        <end position="344"/>
    </location>
</feature>
<name>A0A2T0UEH7_9MICO</name>
<feature type="transmembrane region" description="Helical" evidence="6">
    <location>
        <begin position="145"/>
        <end position="164"/>
    </location>
</feature>
<sequence>MSTTVLPRERVVTARTAVFVVFALAGVAFATWASRIADAKAGLDLSAGQLGATLFAMSAGSMLAMPLTGRIADRFGAVATIRAGMLAGIVGFTTVGFGVDIAQSRLVLGLGLFLIGTGIGIWDVAMNLEGATVERLLGQTVMPQFHAAFSGGTVASALIGSGMSWAKVPLLPHLLGSALLVTAAGFWAMRSFLPRSVEEAAHAQEQAEQDAAEGTGGARGAAPRSAWLEPRTLLIGLVTLVAAFTEGTANDWLAVAFVEGHELPAWAGVLAFATFLTFMTVGRLLGTRWLDTYGRVPVLRVTFAAAVVGSLLVIFGTAWMAFLGAAIWGVGVSLGFPVGMSASADDPKRAGARMSVVATIGYFAFIAGPPALGFLGDHVGVLRSLLAVGTMALLVQLILESVRESGDRPAPDVPQGPQSPAVPATRDGAEAHEAR</sequence>
<evidence type="ECO:0000256" key="4">
    <source>
        <dbReference type="ARBA" id="ARBA00023136"/>
    </source>
</evidence>
<feature type="transmembrane region" description="Helical" evidence="6">
    <location>
        <begin position="298"/>
        <end position="319"/>
    </location>
</feature>
<dbReference type="InterPro" id="IPR036259">
    <property type="entry name" value="MFS_trans_sf"/>
</dbReference>
<evidence type="ECO:0000256" key="5">
    <source>
        <dbReference type="SAM" id="MobiDB-lite"/>
    </source>
</evidence>
<dbReference type="InterPro" id="IPR051788">
    <property type="entry name" value="MFS_Transporter"/>
</dbReference>
<dbReference type="EMBL" id="PVTI01000019">
    <property type="protein sequence ID" value="PRY56329.1"/>
    <property type="molecule type" value="Genomic_DNA"/>
</dbReference>
<protein>
    <submittedName>
        <fullName evidence="7">Fucose permease</fullName>
    </submittedName>
</protein>
<feature type="region of interest" description="Disordered" evidence="5">
    <location>
        <begin position="405"/>
        <end position="435"/>
    </location>
</feature>
<comment type="caution">
    <text evidence="7">The sequence shown here is derived from an EMBL/GenBank/DDBJ whole genome shotgun (WGS) entry which is preliminary data.</text>
</comment>
<gene>
    <name evidence="7" type="ORF">BCF74_11946</name>
</gene>
<dbReference type="Pfam" id="PF07690">
    <property type="entry name" value="MFS_1"/>
    <property type="match status" value="1"/>
</dbReference>
<dbReference type="GO" id="GO:0016020">
    <property type="term" value="C:membrane"/>
    <property type="evidence" value="ECO:0007669"/>
    <property type="project" value="UniProtKB-SubCell"/>
</dbReference>
<evidence type="ECO:0000256" key="6">
    <source>
        <dbReference type="SAM" id="Phobius"/>
    </source>
</evidence>
<accession>A0A2T0UEH7</accession>
<evidence type="ECO:0000256" key="3">
    <source>
        <dbReference type="ARBA" id="ARBA00022989"/>
    </source>
</evidence>
<dbReference type="InterPro" id="IPR011701">
    <property type="entry name" value="MFS"/>
</dbReference>
<feature type="transmembrane region" description="Helical" evidence="6">
    <location>
        <begin position="265"/>
        <end position="286"/>
    </location>
</feature>
<keyword evidence="4 6" id="KW-0472">Membrane</keyword>
<feature type="transmembrane region" description="Helical" evidence="6">
    <location>
        <begin position="79"/>
        <end position="99"/>
    </location>
</feature>
<dbReference type="GO" id="GO:0022857">
    <property type="term" value="F:transmembrane transporter activity"/>
    <property type="evidence" value="ECO:0007669"/>
    <property type="project" value="InterPro"/>
</dbReference>
<organism evidence="7 8">
    <name type="scientific">Knoellia remsis</name>
    <dbReference type="NCBI Taxonomy" id="407159"/>
    <lineage>
        <taxon>Bacteria</taxon>
        <taxon>Bacillati</taxon>
        <taxon>Actinomycetota</taxon>
        <taxon>Actinomycetes</taxon>
        <taxon>Micrococcales</taxon>
        <taxon>Intrasporangiaceae</taxon>
        <taxon>Knoellia</taxon>
    </lineage>
</organism>
<reference evidence="7 8" key="1">
    <citation type="submission" date="2018-03" db="EMBL/GenBank/DDBJ databases">
        <title>Genomic Encyclopedia of Archaeal and Bacterial Type Strains, Phase II (KMG-II): from individual species to whole genera.</title>
        <authorList>
            <person name="Goeker M."/>
        </authorList>
    </citation>
    <scope>NUCLEOTIDE SEQUENCE [LARGE SCALE GENOMIC DNA]</scope>
    <source>
        <strain evidence="7 8">ATCC BAA-1496</strain>
    </source>
</reference>
<feature type="transmembrane region" description="Helical" evidence="6">
    <location>
        <begin position="105"/>
        <end position="125"/>
    </location>
</feature>
<dbReference type="CDD" id="cd17393">
    <property type="entry name" value="MFS_MosC_like"/>
    <property type="match status" value="1"/>
</dbReference>
<keyword evidence="8" id="KW-1185">Reference proteome</keyword>
<feature type="transmembrane region" description="Helical" evidence="6">
    <location>
        <begin position="356"/>
        <end position="375"/>
    </location>
</feature>
<dbReference type="RefSeq" id="WP_245889321.1">
    <property type="nucleotide sequence ID" value="NZ_PVTI01000019.1"/>
</dbReference>
<evidence type="ECO:0000313" key="7">
    <source>
        <dbReference type="EMBL" id="PRY56329.1"/>
    </source>
</evidence>
<dbReference type="PANTHER" id="PTHR23514">
    <property type="entry name" value="BYPASS OF STOP CODON PROTEIN 6"/>
    <property type="match status" value="1"/>
</dbReference>
<proteinExistence type="predicted"/>
<dbReference type="AlphaFoldDB" id="A0A2T0UEH7"/>
<evidence type="ECO:0000256" key="2">
    <source>
        <dbReference type="ARBA" id="ARBA00022692"/>
    </source>
</evidence>
<dbReference type="SUPFAM" id="SSF103473">
    <property type="entry name" value="MFS general substrate transporter"/>
    <property type="match status" value="1"/>
</dbReference>
<feature type="transmembrane region" description="Helical" evidence="6">
    <location>
        <begin position="170"/>
        <end position="189"/>
    </location>
</feature>
<feature type="transmembrane region" description="Helical" evidence="6">
    <location>
        <begin position="381"/>
        <end position="399"/>
    </location>
</feature>
<comment type="subcellular location">
    <subcellularLocation>
        <location evidence="1">Membrane</location>
        <topology evidence="1">Multi-pass membrane protein</topology>
    </subcellularLocation>
</comment>
<evidence type="ECO:0000313" key="8">
    <source>
        <dbReference type="Proteomes" id="UP000237822"/>
    </source>
</evidence>
<feature type="region of interest" description="Disordered" evidence="5">
    <location>
        <begin position="203"/>
        <end position="223"/>
    </location>
</feature>
<keyword evidence="2 6" id="KW-0812">Transmembrane</keyword>
<feature type="transmembrane region" description="Helical" evidence="6">
    <location>
        <begin position="45"/>
        <end position="67"/>
    </location>
</feature>
<dbReference type="PANTHER" id="PTHR23514:SF13">
    <property type="entry name" value="INNER MEMBRANE PROTEIN YBJJ"/>
    <property type="match status" value="1"/>
</dbReference>